<evidence type="ECO:0000256" key="9">
    <source>
        <dbReference type="SAM" id="Phobius"/>
    </source>
</evidence>
<evidence type="ECO:0000256" key="1">
    <source>
        <dbReference type="ARBA" id="ARBA00004141"/>
    </source>
</evidence>
<feature type="transmembrane region" description="Helical" evidence="9">
    <location>
        <begin position="207"/>
        <end position="233"/>
    </location>
</feature>
<dbReference type="PRINTS" id="PR00237">
    <property type="entry name" value="GPCRRHODOPSN"/>
</dbReference>
<dbReference type="GeneID" id="106126516"/>
<dbReference type="Pfam" id="PF00001">
    <property type="entry name" value="7tm_1"/>
    <property type="match status" value="1"/>
</dbReference>
<keyword evidence="3 9" id="KW-0812">Transmembrane</keyword>
<organism evidence="11">
    <name type="scientific">Papilio xuthus</name>
    <name type="common">Asian swallowtail butterfly</name>
    <dbReference type="NCBI Taxonomy" id="66420"/>
    <lineage>
        <taxon>Eukaryota</taxon>
        <taxon>Metazoa</taxon>
        <taxon>Ecdysozoa</taxon>
        <taxon>Arthropoda</taxon>
        <taxon>Hexapoda</taxon>
        <taxon>Insecta</taxon>
        <taxon>Pterygota</taxon>
        <taxon>Neoptera</taxon>
        <taxon>Endopterygota</taxon>
        <taxon>Lepidoptera</taxon>
        <taxon>Glossata</taxon>
        <taxon>Ditrysia</taxon>
        <taxon>Papilionoidea</taxon>
        <taxon>Papilionidae</taxon>
        <taxon>Papilioninae</taxon>
        <taxon>Papilio</taxon>
    </lineage>
</organism>
<dbReference type="PROSITE" id="PS50262">
    <property type="entry name" value="G_PROTEIN_RECEP_F1_2"/>
    <property type="match status" value="1"/>
</dbReference>
<feature type="transmembrane region" description="Helical" evidence="9">
    <location>
        <begin position="84"/>
        <end position="104"/>
    </location>
</feature>
<dbReference type="InterPro" id="IPR017452">
    <property type="entry name" value="GPCR_Rhodpsn_7TM"/>
</dbReference>
<feature type="transmembrane region" description="Helical" evidence="9">
    <location>
        <begin position="302"/>
        <end position="322"/>
    </location>
</feature>
<evidence type="ECO:0000256" key="4">
    <source>
        <dbReference type="ARBA" id="ARBA00022989"/>
    </source>
</evidence>
<reference evidence="11" key="1">
    <citation type="submission" date="2025-08" db="UniProtKB">
        <authorList>
            <consortium name="RefSeq"/>
        </authorList>
    </citation>
    <scope>IDENTIFICATION</scope>
</reference>
<dbReference type="GO" id="GO:0016020">
    <property type="term" value="C:membrane"/>
    <property type="evidence" value="ECO:0007669"/>
    <property type="project" value="UniProtKB-SubCell"/>
</dbReference>
<gene>
    <name evidence="11" type="primary">LOC106126516</name>
</gene>
<dbReference type="RefSeq" id="XP_013179681.1">
    <property type="nucleotide sequence ID" value="XM_013324227.1"/>
</dbReference>
<evidence type="ECO:0000256" key="2">
    <source>
        <dbReference type="ARBA" id="ARBA00010663"/>
    </source>
</evidence>
<keyword evidence="5" id="KW-0297">G-protein coupled receptor</keyword>
<keyword evidence="4 9" id="KW-1133">Transmembrane helix</keyword>
<feature type="transmembrane region" description="Helical" evidence="9">
    <location>
        <begin position="50"/>
        <end position="72"/>
    </location>
</feature>
<evidence type="ECO:0000256" key="8">
    <source>
        <dbReference type="ARBA" id="ARBA00023224"/>
    </source>
</evidence>
<dbReference type="PANTHER" id="PTHR24243:SF208">
    <property type="entry name" value="PYROKININ-1 RECEPTOR"/>
    <property type="match status" value="1"/>
</dbReference>
<feature type="transmembrane region" description="Helical" evidence="9">
    <location>
        <begin position="163"/>
        <end position="181"/>
    </location>
</feature>
<dbReference type="Gene3D" id="1.20.1070.10">
    <property type="entry name" value="Rhodopsin 7-helix transmembrane proteins"/>
    <property type="match status" value="1"/>
</dbReference>
<evidence type="ECO:0000256" key="6">
    <source>
        <dbReference type="ARBA" id="ARBA00023136"/>
    </source>
</evidence>
<evidence type="ECO:0000313" key="11">
    <source>
        <dbReference type="RefSeq" id="XP_013179681.1"/>
    </source>
</evidence>
<keyword evidence="6 9" id="KW-0472">Membrane</keyword>
<feature type="transmembrane region" description="Helical" evidence="9">
    <location>
        <begin position="124"/>
        <end position="142"/>
    </location>
</feature>
<evidence type="ECO:0000259" key="10">
    <source>
        <dbReference type="PROSITE" id="PS50262"/>
    </source>
</evidence>
<evidence type="ECO:0000256" key="7">
    <source>
        <dbReference type="ARBA" id="ARBA00023170"/>
    </source>
</evidence>
<dbReference type="PANTHER" id="PTHR24243">
    <property type="entry name" value="G-PROTEIN COUPLED RECEPTOR"/>
    <property type="match status" value="1"/>
</dbReference>
<dbReference type="SUPFAM" id="SSF81321">
    <property type="entry name" value="Family A G protein-coupled receptor-like"/>
    <property type="match status" value="1"/>
</dbReference>
<keyword evidence="8" id="KW-0807">Transducer</keyword>
<dbReference type="KEGG" id="pxu:106126516"/>
<protein>
    <submittedName>
        <fullName evidence="11">Neuropeptide FF receptor 2</fullName>
    </submittedName>
</protein>
<proteinExistence type="inferred from homology"/>
<sequence>MDNNSDYDEMFLRYGTNWTADYLDDIDTSQYPFPNVLWHRKSTREVTVKASAMVVVGIMGIFLNSIILIILIKNRWLWTASNYLVGNLALVDLLTLILCPWFMLVRDFYQHFVLRNFGCKFEGFLQATFLLASVGAVILVSYDRLAAAALNSEARVTKSVAPKLIFATWFIAIALSLPWSVKREFMERQWLDYLEMYCAEDVKVLSIYWHFITILLVWLPLGLMIVTYGTIIWRLEWSARKLSSNGGGQVVSRAKGRAMKITACVLLAAAFCRIPYTVLVYWRNNLTLEINAVEGAYNIMWFVANYLIYVNCAINPLIYGFTNLRFRRAMDRTEGVAWFRFSSWCCTCSMFNTKKGPPPDKNMAKIFVIETSPCPNKKITRVIKNILHINRDAVELSVPKVEEVTTKPTKITPIKVDNI</sequence>
<keyword evidence="7 11" id="KW-0675">Receptor</keyword>
<feature type="domain" description="G-protein coupled receptors family 1 profile" evidence="10">
    <location>
        <begin position="63"/>
        <end position="319"/>
    </location>
</feature>
<feature type="transmembrane region" description="Helical" evidence="9">
    <location>
        <begin position="261"/>
        <end position="282"/>
    </location>
</feature>
<dbReference type="CTD" id="100187574"/>
<name>A0AAJ6ZUW8_PAPXU</name>
<comment type="subcellular location">
    <subcellularLocation>
        <location evidence="1">Membrane</location>
        <topology evidence="1">Multi-pass membrane protein</topology>
    </subcellularLocation>
</comment>
<dbReference type="Proteomes" id="UP000694872">
    <property type="component" value="Unplaced"/>
</dbReference>
<dbReference type="AlphaFoldDB" id="A0AAJ6ZUW8"/>
<comment type="similarity">
    <text evidence="2">Belongs to the G-protein coupled receptor 1 family.</text>
</comment>
<evidence type="ECO:0000256" key="5">
    <source>
        <dbReference type="ARBA" id="ARBA00023040"/>
    </source>
</evidence>
<accession>A0AAJ6ZUW8</accession>
<dbReference type="InterPro" id="IPR000276">
    <property type="entry name" value="GPCR_Rhodpsn"/>
</dbReference>
<dbReference type="GO" id="GO:0004930">
    <property type="term" value="F:G protein-coupled receptor activity"/>
    <property type="evidence" value="ECO:0007669"/>
    <property type="project" value="UniProtKB-KW"/>
</dbReference>
<evidence type="ECO:0000256" key="3">
    <source>
        <dbReference type="ARBA" id="ARBA00022692"/>
    </source>
</evidence>